<dbReference type="GO" id="GO:0008250">
    <property type="term" value="C:oligosaccharyltransferase complex"/>
    <property type="evidence" value="ECO:0007669"/>
    <property type="project" value="EnsemblFungi"/>
</dbReference>
<evidence type="ECO:0000313" key="11">
    <source>
        <dbReference type="EMBL" id="CCE94162.1"/>
    </source>
</evidence>
<dbReference type="InParanoid" id="G8ZZW8"/>
<evidence type="ECO:0000259" key="10">
    <source>
        <dbReference type="Pfam" id="PF23358"/>
    </source>
</evidence>
<dbReference type="PANTHER" id="PTHR10830">
    <property type="entry name" value="DOLICHYL-DIPHOSPHOOLIGOSACCHARIDE--PROTEIN GLYCOSYLTRANSFERASE 48 KDA SUBUNIT"/>
    <property type="match status" value="1"/>
</dbReference>
<proteinExistence type="inferred from homology"/>
<dbReference type="GeneID" id="11501405"/>
<evidence type="ECO:0000256" key="1">
    <source>
        <dbReference type="ARBA" id="ARBA00004479"/>
    </source>
</evidence>
<keyword evidence="7 8" id="KW-0472">Membrane</keyword>
<sequence length="429" mass="48923">MLRSFIVALLTFAALANARCVQGSRTLVIYDERLSVLDNYSNLFNSMRERDYTLDFISVANETSSLQLFKGENKIYDNLMVFPIKGKTLNKHVSGKSLLQFSLAGGNVLAVSSPESLSDPVRLFLNQLGIYPSPKDYRLVDHFQKSSDGIRIGTDGLKNRFVYKPYDEEEDFFITNSSVAILDNREQLVPILVAPRTSYASGKGKDLWVSGSQGYLVVGFQALNNARTAWVGSPEFLSNSNHQSNGILAKELTKWTFKEKGVIKTNGFRHSHIDGTSYEEAPYKIKDAVNYEVSFSEWNGEEWQPFEATDIQFELKMLDPYYRLNLIPSHRDETYQWYTTGDFRLPDHHGVFTFQVDYKRAGLSLVSVSDVKAIRHLAHDEYPRSWEITNARVYISGIFAVIFAWVLFVIFFVSTSKTTKNFNTEKKNN</sequence>
<dbReference type="Pfam" id="PF03345">
    <property type="entry name" value="OST48_N"/>
    <property type="match status" value="1"/>
</dbReference>
<dbReference type="eggNOG" id="KOG2754">
    <property type="taxonomic scope" value="Eukaryota"/>
</dbReference>
<evidence type="ECO:0000256" key="3">
    <source>
        <dbReference type="ARBA" id="ARBA00008743"/>
    </source>
</evidence>
<dbReference type="InterPro" id="IPR005013">
    <property type="entry name" value="DDOST_48_kDa_subunit"/>
</dbReference>
<evidence type="ECO:0000256" key="7">
    <source>
        <dbReference type="ARBA" id="ARBA00023136"/>
    </source>
</evidence>
<evidence type="ECO:0000256" key="5">
    <source>
        <dbReference type="ARBA" id="ARBA00022824"/>
    </source>
</evidence>
<dbReference type="EMBL" id="HE616749">
    <property type="protein sequence ID" value="CCE94162.1"/>
    <property type="molecule type" value="Genomic_DNA"/>
</dbReference>
<evidence type="ECO:0000256" key="2">
    <source>
        <dbReference type="ARBA" id="ARBA00004922"/>
    </source>
</evidence>
<evidence type="ECO:0000256" key="6">
    <source>
        <dbReference type="ARBA" id="ARBA00022989"/>
    </source>
</evidence>
<dbReference type="GO" id="GO:0005635">
    <property type="term" value="C:nuclear envelope"/>
    <property type="evidence" value="ECO:0007669"/>
    <property type="project" value="EnsemblFungi"/>
</dbReference>
<dbReference type="GO" id="GO:0018279">
    <property type="term" value="P:protein N-linked glycosylation via asparagine"/>
    <property type="evidence" value="ECO:0007669"/>
    <property type="project" value="UniProtKB-UniRule"/>
</dbReference>
<feature type="domain" description="OST48 middle" evidence="10">
    <location>
        <begin position="272"/>
        <end position="415"/>
    </location>
</feature>
<comment type="pathway">
    <text evidence="2 8">Protein modification; protein glycosylation.</text>
</comment>
<keyword evidence="4 8" id="KW-0812">Transmembrane</keyword>
<dbReference type="RefSeq" id="XP_003683373.1">
    <property type="nucleotide sequence ID" value="XM_003683325.1"/>
</dbReference>
<feature type="transmembrane region" description="Helical" evidence="8">
    <location>
        <begin position="393"/>
        <end position="413"/>
    </location>
</feature>
<dbReference type="Pfam" id="PF23358">
    <property type="entry name" value="OST48_MD"/>
    <property type="match status" value="1"/>
</dbReference>
<comment type="subcellular location">
    <subcellularLocation>
        <location evidence="8">Endoplasmic reticulum membrane</location>
        <topology evidence="8">Single-pass type I membrane protein</topology>
    </subcellularLocation>
    <subcellularLocation>
        <location evidence="1">Membrane</location>
        <topology evidence="1">Single-pass type I membrane protein</topology>
    </subcellularLocation>
</comment>
<organism evidence="11 12">
    <name type="scientific">Torulaspora delbrueckii</name>
    <name type="common">Yeast</name>
    <name type="synonym">Candida colliculosa</name>
    <dbReference type="NCBI Taxonomy" id="4950"/>
    <lineage>
        <taxon>Eukaryota</taxon>
        <taxon>Fungi</taxon>
        <taxon>Dikarya</taxon>
        <taxon>Ascomycota</taxon>
        <taxon>Saccharomycotina</taxon>
        <taxon>Saccharomycetes</taxon>
        <taxon>Saccharomycetales</taxon>
        <taxon>Saccharomycetaceae</taxon>
        <taxon>Torulaspora</taxon>
    </lineage>
</organism>
<protein>
    <recommendedName>
        <fullName evidence="8">Dolichyl-diphosphooligosaccharide--protein glycosyltransferase subunit WBP1</fullName>
        <shortName evidence="8">Oligosaccharyl transferase subunit WBP1</shortName>
    </recommendedName>
</protein>
<evidence type="ECO:0000313" key="12">
    <source>
        <dbReference type="Proteomes" id="UP000005627"/>
    </source>
</evidence>
<dbReference type="InterPro" id="IPR055459">
    <property type="entry name" value="OST48_MD"/>
</dbReference>
<keyword evidence="5 8" id="KW-0256">Endoplasmic reticulum</keyword>
<dbReference type="GO" id="GO:0004576">
    <property type="term" value="F:oligosaccharyl transferase activity"/>
    <property type="evidence" value="ECO:0007669"/>
    <property type="project" value="EnsemblFungi"/>
</dbReference>
<dbReference type="AlphaFoldDB" id="G8ZZW8"/>
<gene>
    <name evidence="11" type="primary">TDEL0H03030</name>
    <name evidence="11" type="ORF">TDEL_0H03030</name>
</gene>
<evidence type="ECO:0000256" key="4">
    <source>
        <dbReference type="ARBA" id="ARBA00022692"/>
    </source>
</evidence>
<evidence type="ECO:0000259" key="9">
    <source>
        <dbReference type="Pfam" id="PF03345"/>
    </source>
</evidence>
<feature type="chain" id="PRO_5005133098" description="Dolichyl-diphosphooligosaccharide--protein glycosyltransferase subunit WBP1" evidence="8">
    <location>
        <begin position="19"/>
        <end position="429"/>
    </location>
</feature>
<dbReference type="PANTHER" id="PTHR10830:SF0">
    <property type="entry name" value="DOLICHYL-DIPHOSPHOOLIGOSACCHARIDE--PROTEIN GLYCOSYLTRANSFERASE 48 KDA SUBUNIT"/>
    <property type="match status" value="1"/>
</dbReference>
<dbReference type="Proteomes" id="UP000005627">
    <property type="component" value="Chromosome 8"/>
</dbReference>
<comment type="subunit">
    <text evidence="8">Component of the oligosaccharyltransferase (OST) complex.</text>
</comment>
<accession>G8ZZW8</accession>
<dbReference type="FunCoup" id="G8ZZW8">
    <property type="interactions" value="1104"/>
</dbReference>
<keyword evidence="6 8" id="KW-1133">Transmembrane helix</keyword>
<keyword evidence="12" id="KW-1185">Reference proteome</keyword>
<dbReference type="UniPathway" id="UPA00378"/>
<dbReference type="HOGENOM" id="CLU_031804_1_1_1"/>
<name>G8ZZW8_TORDE</name>
<comment type="similarity">
    <text evidence="3 8">Belongs to the DDOST 48 kDa subunit family.</text>
</comment>
<comment type="function">
    <text evidence="8">Subunit of the oligosaccharyl transferase (OST) complex that catalyzes the initial transfer of a defined glycan (Glc(3)Man(9)GlcNAc(2) in eukaryotes) from the lipid carrier dolichol-pyrophosphate to an asparagine residue within an Asn-X-Ser/Thr consensus motif in nascent polypeptide chains, the first step in protein N-glycosylation. N-glycosylation occurs cotranslationally and the complex associates with the Sec61 complex at the channel-forming translocon complex that mediates protein translocation across the endoplasmic reticulum (ER).</text>
</comment>
<dbReference type="STRING" id="1076872.G8ZZW8"/>
<evidence type="ECO:0000256" key="8">
    <source>
        <dbReference type="RuleBase" id="RU361142"/>
    </source>
</evidence>
<feature type="domain" description="OST48 N-terminal" evidence="9">
    <location>
        <begin position="25"/>
        <end position="256"/>
    </location>
</feature>
<dbReference type="OrthoDB" id="29105at2759"/>
<dbReference type="KEGG" id="tdl:TDEL_0H03030"/>
<keyword evidence="8" id="KW-0732">Signal</keyword>
<feature type="signal peptide" evidence="8">
    <location>
        <begin position="1"/>
        <end position="18"/>
    </location>
</feature>
<reference evidence="11 12" key="1">
    <citation type="journal article" date="2011" name="Proc. Natl. Acad. Sci. U.S.A.">
        <title>Evolutionary erosion of yeast sex chromosomes by mating-type switching accidents.</title>
        <authorList>
            <person name="Gordon J.L."/>
            <person name="Armisen D."/>
            <person name="Proux-Wera E."/>
            <person name="Oheigeartaigh S.S."/>
            <person name="Byrne K.P."/>
            <person name="Wolfe K.H."/>
        </authorList>
    </citation>
    <scope>NUCLEOTIDE SEQUENCE [LARGE SCALE GENOMIC DNA]</scope>
    <source>
        <strain evidence="12">ATCC 10662 / CBS 1146 / NBRC 0425 / NCYC 2629 / NRRL Y-866</strain>
    </source>
</reference>
<dbReference type="InterPro" id="IPR055457">
    <property type="entry name" value="OST48_N"/>
</dbReference>